<evidence type="ECO:0000256" key="1">
    <source>
        <dbReference type="ARBA" id="ARBA00004651"/>
    </source>
</evidence>
<evidence type="ECO:0000256" key="6">
    <source>
        <dbReference type="SAM" id="Phobius"/>
    </source>
</evidence>
<comment type="subcellular location">
    <subcellularLocation>
        <location evidence="1">Cell membrane</location>
        <topology evidence="1">Multi-pass membrane protein</topology>
    </subcellularLocation>
</comment>
<evidence type="ECO:0000256" key="2">
    <source>
        <dbReference type="ARBA" id="ARBA00022475"/>
    </source>
</evidence>
<gene>
    <name evidence="8" type="ORF">GCM10011509_16720</name>
</gene>
<accession>A0ABQ2F8G6</accession>
<dbReference type="Proteomes" id="UP000662111">
    <property type="component" value="Unassembled WGS sequence"/>
</dbReference>
<keyword evidence="9" id="KW-1185">Reference proteome</keyword>
<evidence type="ECO:0000259" key="7">
    <source>
        <dbReference type="Pfam" id="PF06271"/>
    </source>
</evidence>
<evidence type="ECO:0000256" key="3">
    <source>
        <dbReference type="ARBA" id="ARBA00022692"/>
    </source>
</evidence>
<dbReference type="PANTHER" id="PTHR36115:SF6">
    <property type="entry name" value="PROLINE-RICH ANTIGEN HOMOLOG"/>
    <property type="match status" value="1"/>
</dbReference>
<protein>
    <submittedName>
        <fullName evidence="8">RDD family protein</fullName>
    </submittedName>
</protein>
<dbReference type="InterPro" id="IPR016795">
    <property type="entry name" value="UCP021697"/>
</dbReference>
<evidence type="ECO:0000256" key="5">
    <source>
        <dbReference type="ARBA" id="ARBA00023136"/>
    </source>
</evidence>
<keyword evidence="5 6" id="KW-0472">Membrane</keyword>
<evidence type="ECO:0000313" key="8">
    <source>
        <dbReference type="EMBL" id="GGK68971.1"/>
    </source>
</evidence>
<feature type="transmembrane region" description="Helical" evidence="6">
    <location>
        <begin position="29"/>
        <end position="49"/>
    </location>
</feature>
<dbReference type="RefSeq" id="WP_022921466.1">
    <property type="nucleotide sequence ID" value="NZ_BMLB01000003.1"/>
</dbReference>
<comment type="caution">
    <text evidence="8">The sequence shown here is derived from an EMBL/GenBank/DDBJ whole genome shotgun (WGS) entry which is preliminary data.</text>
</comment>
<dbReference type="InterPro" id="IPR051791">
    <property type="entry name" value="Pra-immunoreactive"/>
</dbReference>
<dbReference type="EMBL" id="BMLB01000003">
    <property type="protein sequence ID" value="GGK68971.1"/>
    <property type="molecule type" value="Genomic_DNA"/>
</dbReference>
<name>A0ABQ2F8G6_9MICO</name>
<keyword evidence="3 6" id="KW-0812">Transmembrane</keyword>
<organism evidence="8 9">
    <name type="scientific">Ornithinimicrobium pekingense</name>
    <dbReference type="NCBI Taxonomy" id="384677"/>
    <lineage>
        <taxon>Bacteria</taxon>
        <taxon>Bacillati</taxon>
        <taxon>Actinomycetota</taxon>
        <taxon>Actinomycetes</taxon>
        <taxon>Micrococcales</taxon>
        <taxon>Ornithinimicrobiaceae</taxon>
        <taxon>Ornithinimicrobium</taxon>
    </lineage>
</organism>
<dbReference type="InterPro" id="IPR010432">
    <property type="entry name" value="RDD"/>
</dbReference>
<proteinExistence type="predicted"/>
<keyword evidence="2" id="KW-1003">Cell membrane</keyword>
<sequence>MSAPTYQGQSLGLPPAGGGSVAPLLRRTAAFCVDWALCLLIAVGLGMPWGEVEGAYAFLPLGILLAMNVLLVTTLGTTIGHRLLGIRVVSVDALEQAAPPPPLRSVARAALIVLFVPAIIMDADGRGLHDKAARTVVVRAR</sequence>
<evidence type="ECO:0000313" key="9">
    <source>
        <dbReference type="Proteomes" id="UP000662111"/>
    </source>
</evidence>
<dbReference type="PIRSF" id="PIRSF021697">
    <property type="entry name" value="UCP021697"/>
    <property type="match status" value="1"/>
</dbReference>
<evidence type="ECO:0000256" key="4">
    <source>
        <dbReference type="ARBA" id="ARBA00022989"/>
    </source>
</evidence>
<reference evidence="9" key="1">
    <citation type="journal article" date="2019" name="Int. J. Syst. Evol. Microbiol.">
        <title>The Global Catalogue of Microorganisms (GCM) 10K type strain sequencing project: providing services to taxonomists for standard genome sequencing and annotation.</title>
        <authorList>
            <consortium name="The Broad Institute Genomics Platform"/>
            <consortium name="The Broad Institute Genome Sequencing Center for Infectious Disease"/>
            <person name="Wu L."/>
            <person name="Ma J."/>
        </authorList>
    </citation>
    <scope>NUCLEOTIDE SEQUENCE [LARGE SCALE GENOMIC DNA]</scope>
    <source>
        <strain evidence="9">CGMCC 1.5362</strain>
    </source>
</reference>
<feature type="transmembrane region" description="Helical" evidence="6">
    <location>
        <begin position="55"/>
        <end position="77"/>
    </location>
</feature>
<dbReference type="PANTHER" id="PTHR36115">
    <property type="entry name" value="PROLINE-RICH ANTIGEN HOMOLOG-RELATED"/>
    <property type="match status" value="1"/>
</dbReference>
<feature type="domain" description="RDD" evidence="7">
    <location>
        <begin position="21"/>
        <end position="133"/>
    </location>
</feature>
<dbReference type="Pfam" id="PF06271">
    <property type="entry name" value="RDD"/>
    <property type="match status" value="1"/>
</dbReference>
<keyword evidence="4 6" id="KW-1133">Transmembrane helix</keyword>